<keyword evidence="3" id="KW-1185">Reference proteome</keyword>
<protein>
    <submittedName>
        <fullName evidence="2">CopG-like ribbon-helix-helix domain</fullName>
    </submittedName>
</protein>
<sequence length="59" mass="6804">MMLSVVTAKKRISLYLDEALKSDLERLAKIRKRSLSNLIEVLCEEELERARNNGELKDA</sequence>
<dbReference type="InterPro" id="IPR012869">
    <property type="entry name" value="RHH_5"/>
</dbReference>
<dbReference type="OrthoDB" id="492526at2"/>
<evidence type="ECO:0000259" key="1">
    <source>
        <dbReference type="Pfam" id="PF07878"/>
    </source>
</evidence>
<dbReference type="EMBL" id="CP024785">
    <property type="protein sequence ID" value="AUB41647.1"/>
    <property type="molecule type" value="Genomic_DNA"/>
</dbReference>
<dbReference type="Proteomes" id="UP000232003">
    <property type="component" value="Chromosome"/>
</dbReference>
<dbReference type="SUPFAM" id="SSF47598">
    <property type="entry name" value="Ribbon-helix-helix"/>
    <property type="match status" value="1"/>
</dbReference>
<evidence type="ECO:0000313" key="3">
    <source>
        <dbReference type="Proteomes" id="UP000232003"/>
    </source>
</evidence>
<dbReference type="InterPro" id="IPR010985">
    <property type="entry name" value="Ribbon_hlx_hlx"/>
</dbReference>
<name>A0A2K8T1S1_9NOSO</name>
<dbReference type="RefSeq" id="WP_100902000.1">
    <property type="nucleotide sequence ID" value="NZ_CAWNNC010000001.1"/>
</dbReference>
<dbReference type="Pfam" id="PF07878">
    <property type="entry name" value="RHH_5"/>
    <property type="match status" value="1"/>
</dbReference>
<dbReference type="AlphaFoldDB" id="A0A2K8T1S1"/>
<evidence type="ECO:0000313" key="2">
    <source>
        <dbReference type="EMBL" id="AUB41647.1"/>
    </source>
</evidence>
<gene>
    <name evidence="2" type="ORF">COO91_07699</name>
</gene>
<feature type="domain" description="CopG-like ribbon-helix-helix" evidence="1">
    <location>
        <begin position="10"/>
        <end position="50"/>
    </location>
</feature>
<reference evidence="2 3" key="1">
    <citation type="submission" date="2017-11" db="EMBL/GenBank/DDBJ databases">
        <title>Complete genome of a free-living desiccation-tolerant cyanobacterium and its photosynthetic adaptation to extreme terrestrial habitat.</title>
        <authorList>
            <person name="Shang J."/>
        </authorList>
    </citation>
    <scope>NUCLEOTIDE SEQUENCE [LARGE SCALE GENOMIC DNA]</scope>
    <source>
        <strain evidence="2 3">CCNUN1</strain>
    </source>
</reference>
<dbReference type="KEGG" id="nfl:COO91_07699"/>
<proteinExistence type="predicted"/>
<accession>A0A2K8T1S1</accession>
<organism evidence="2 3">
    <name type="scientific">Nostoc flagelliforme CCNUN1</name>
    <dbReference type="NCBI Taxonomy" id="2038116"/>
    <lineage>
        <taxon>Bacteria</taxon>
        <taxon>Bacillati</taxon>
        <taxon>Cyanobacteriota</taxon>
        <taxon>Cyanophyceae</taxon>
        <taxon>Nostocales</taxon>
        <taxon>Nostocaceae</taxon>
        <taxon>Nostoc</taxon>
    </lineage>
</organism>
<dbReference type="GO" id="GO:0006355">
    <property type="term" value="P:regulation of DNA-templated transcription"/>
    <property type="evidence" value="ECO:0007669"/>
    <property type="project" value="InterPro"/>
</dbReference>